<dbReference type="Gene3D" id="1.20.1260.10">
    <property type="match status" value="1"/>
</dbReference>
<dbReference type="Proteomes" id="UP001500542">
    <property type="component" value="Unassembled WGS sequence"/>
</dbReference>
<organism evidence="3 4">
    <name type="scientific">Kribbella koreensis</name>
    <dbReference type="NCBI Taxonomy" id="57909"/>
    <lineage>
        <taxon>Bacteria</taxon>
        <taxon>Bacillati</taxon>
        <taxon>Actinomycetota</taxon>
        <taxon>Actinomycetes</taxon>
        <taxon>Propionibacteriales</taxon>
        <taxon>Kribbellaceae</taxon>
        <taxon>Kribbella</taxon>
    </lineage>
</organism>
<evidence type="ECO:0000313" key="3">
    <source>
        <dbReference type="EMBL" id="GAA0953425.1"/>
    </source>
</evidence>
<comment type="caution">
    <text evidence="3">The sequence shown here is derived from an EMBL/GenBank/DDBJ whole genome shotgun (WGS) entry which is preliminary data.</text>
</comment>
<reference evidence="3 4" key="1">
    <citation type="journal article" date="2019" name="Int. J. Syst. Evol. Microbiol.">
        <title>The Global Catalogue of Microorganisms (GCM) 10K type strain sequencing project: providing services to taxonomists for standard genome sequencing and annotation.</title>
        <authorList>
            <consortium name="The Broad Institute Genomics Platform"/>
            <consortium name="The Broad Institute Genome Sequencing Center for Infectious Disease"/>
            <person name="Wu L."/>
            <person name="Ma J."/>
        </authorList>
    </citation>
    <scope>NUCLEOTIDE SEQUENCE [LARGE SCALE GENOMIC DNA]</scope>
    <source>
        <strain evidence="3 4">JCM 10977</strain>
    </source>
</reference>
<feature type="chain" id="PRO_5046533267" description="DUF305 domain-containing protein" evidence="1">
    <location>
        <begin position="22"/>
        <end position="187"/>
    </location>
</feature>
<name>A0ABN1R8L5_9ACTN</name>
<feature type="domain" description="DUF305" evidence="2">
    <location>
        <begin position="47"/>
        <end position="186"/>
    </location>
</feature>
<sequence>MKALACAVLLVAALTGCGSSAASTPPAAAPPPTVSKFAVNPSFNATDLAWIELMIPMDDQLIRVLGMAQKQAADPAVRTFATQVSSGHKTEVAQFVALRTRANWPAKNPHEGHDMPGMMTEPEIVTLGKTKGAAFDQLFEKNLKEHLDQSIVLARSITTDGKDAETKKLAASIMTSRAAQLKQLAAL</sequence>
<dbReference type="PANTHER" id="PTHR36933">
    <property type="entry name" value="SLL0788 PROTEIN"/>
    <property type="match status" value="1"/>
</dbReference>
<keyword evidence="1" id="KW-0732">Signal</keyword>
<dbReference type="EMBL" id="BAAAHK010000014">
    <property type="protein sequence ID" value="GAA0953425.1"/>
    <property type="molecule type" value="Genomic_DNA"/>
</dbReference>
<dbReference type="InterPro" id="IPR005183">
    <property type="entry name" value="DUF305_CopM-like"/>
</dbReference>
<accession>A0ABN1R8L5</accession>
<evidence type="ECO:0000256" key="1">
    <source>
        <dbReference type="SAM" id="SignalP"/>
    </source>
</evidence>
<evidence type="ECO:0000313" key="4">
    <source>
        <dbReference type="Proteomes" id="UP001500542"/>
    </source>
</evidence>
<evidence type="ECO:0000259" key="2">
    <source>
        <dbReference type="Pfam" id="PF03713"/>
    </source>
</evidence>
<dbReference type="PROSITE" id="PS51257">
    <property type="entry name" value="PROKAR_LIPOPROTEIN"/>
    <property type="match status" value="1"/>
</dbReference>
<dbReference type="PANTHER" id="PTHR36933:SF1">
    <property type="entry name" value="SLL0788 PROTEIN"/>
    <property type="match status" value="1"/>
</dbReference>
<protein>
    <recommendedName>
        <fullName evidence="2">DUF305 domain-containing protein</fullName>
    </recommendedName>
</protein>
<dbReference type="Pfam" id="PF03713">
    <property type="entry name" value="DUF305"/>
    <property type="match status" value="1"/>
</dbReference>
<dbReference type="InterPro" id="IPR012347">
    <property type="entry name" value="Ferritin-like"/>
</dbReference>
<keyword evidence="4" id="KW-1185">Reference proteome</keyword>
<gene>
    <name evidence="3" type="ORF">GCM10009554_57770</name>
</gene>
<feature type="signal peptide" evidence="1">
    <location>
        <begin position="1"/>
        <end position="21"/>
    </location>
</feature>
<proteinExistence type="predicted"/>
<dbReference type="RefSeq" id="WP_343976975.1">
    <property type="nucleotide sequence ID" value="NZ_BAAAHK010000014.1"/>
</dbReference>